<accession>A0ABW3C289</accession>
<dbReference type="RefSeq" id="WP_381489216.1">
    <property type="nucleotide sequence ID" value="NZ_JBHTIK010000005.1"/>
</dbReference>
<proteinExistence type="predicted"/>
<evidence type="ECO:0000313" key="2">
    <source>
        <dbReference type="Proteomes" id="UP001597124"/>
    </source>
</evidence>
<comment type="caution">
    <text evidence="1">The sequence shown here is derived from an EMBL/GenBank/DDBJ whole genome shotgun (WGS) entry which is preliminary data.</text>
</comment>
<name>A0ABW3C289_SPHXN</name>
<dbReference type="EMBL" id="JBHTIK010000005">
    <property type="protein sequence ID" value="MFD0848450.1"/>
    <property type="molecule type" value="Genomic_DNA"/>
</dbReference>
<reference evidence="2" key="1">
    <citation type="journal article" date="2019" name="Int. J. Syst. Evol. Microbiol.">
        <title>The Global Catalogue of Microorganisms (GCM) 10K type strain sequencing project: providing services to taxonomists for standard genome sequencing and annotation.</title>
        <authorList>
            <consortium name="The Broad Institute Genomics Platform"/>
            <consortium name="The Broad Institute Genome Sequencing Center for Infectious Disease"/>
            <person name="Wu L."/>
            <person name="Ma J."/>
        </authorList>
    </citation>
    <scope>NUCLEOTIDE SEQUENCE [LARGE SCALE GENOMIC DNA]</scope>
    <source>
        <strain evidence="2">CCUG 52537</strain>
    </source>
</reference>
<gene>
    <name evidence="1" type="ORF">ACFQ00_08955</name>
</gene>
<evidence type="ECO:0008006" key="3">
    <source>
        <dbReference type="Google" id="ProtNLM"/>
    </source>
</evidence>
<keyword evidence="2" id="KW-1185">Reference proteome</keyword>
<organism evidence="1 2">
    <name type="scientific">Sphingosinicella xenopeptidilytica</name>
    <dbReference type="NCBI Taxonomy" id="364098"/>
    <lineage>
        <taxon>Bacteria</taxon>
        <taxon>Pseudomonadati</taxon>
        <taxon>Pseudomonadota</taxon>
        <taxon>Alphaproteobacteria</taxon>
        <taxon>Sphingomonadales</taxon>
        <taxon>Sphingosinicellaceae</taxon>
        <taxon>Sphingosinicella</taxon>
    </lineage>
</organism>
<dbReference type="Proteomes" id="UP001597124">
    <property type="component" value="Unassembled WGS sequence"/>
</dbReference>
<protein>
    <recommendedName>
        <fullName evidence="3">Lipocalin-like domain-containing protein</fullName>
    </recommendedName>
</protein>
<sequence>MAEPDPICGVWQLDQWVEFRDGDPYVLDASGRIFYHPDGHVSAILTRQTDGGDPLVIAYAGRWRREGDDVHHAVEHATVQRWVGTTLTRRVVEFDPTGDGRLLLRTPPETSRSGAEFFHDLIWVRAV</sequence>
<evidence type="ECO:0000313" key="1">
    <source>
        <dbReference type="EMBL" id="MFD0848450.1"/>
    </source>
</evidence>